<evidence type="ECO:0000256" key="12">
    <source>
        <dbReference type="SAM" id="SignalP"/>
    </source>
</evidence>
<comment type="subcellular location">
    <subcellularLocation>
        <location evidence="1">Membrane</location>
        <topology evidence="1">Single-pass membrane protein</topology>
    </subcellularLocation>
</comment>
<evidence type="ECO:0000256" key="3">
    <source>
        <dbReference type="ARBA" id="ARBA00022729"/>
    </source>
</evidence>
<dbReference type="FunFam" id="2.60.40.60:FF:000020">
    <property type="entry name" value="Dachsous cadherin-related 1b"/>
    <property type="match status" value="1"/>
</dbReference>
<dbReference type="SMART" id="SM00112">
    <property type="entry name" value="CA"/>
    <property type="match status" value="7"/>
</dbReference>
<keyword evidence="8" id="KW-0325">Glycoprotein</keyword>
<dbReference type="InterPro" id="IPR015919">
    <property type="entry name" value="Cadherin-like_sf"/>
</dbReference>
<evidence type="ECO:0000313" key="15">
    <source>
        <dbReference type="WBParaSite" id="TREG1_64960.1"/>
    </source>
</evidence>
<dbReference type="PROSITE" id="PS00232">
    <property type="entry name" value="CADHERIN_1"/>
    <property type="match status" value="3"/>
</dbReference>
<evidence type="ECO:0000256" key="6">
    <source>
        <dbReference type="ARBA" id="ARBA00022989"/>
    </source>
</evidence>
<evidence type="ECO:0000256" key="8">
    <source>
        <dbReference type="ARBA" id="ARBA00023180"/>
    </source>
</evidence>
<keyword evidence="7 11" id="KW-0472">Membrane</keyword>
<evidence type="ECO:0000313" key="14">
    <source>
        <dbReference type="Proteomes" id="UP000050795"/>
    </source>
</evidence>
<keyword evidence="4" id="KW-0677">Repeat</keyword>
<evidence type="ECO:0000259" key="13">
    <source>
        <dbReference type="PROSITE" id="PS50268"/>
    </source>
</evidence>
<evidence type="ECO:0000256" key="1">
    <source>
        <dbReference type="ARBA" id="ARBA00004167"/>
    </source>
</evidence>
<evidence type="ECO:0000256" key="4">
    <source>
        <dbReference type="ARBA" id="ARBA00022737"/>
    </source>
</evidence>
<dbReference type="SUPFAM" id="SSF49313">
    <property type="entry name" value="Cadherin-like"/>
    <property type="match status" value="6"/>
</dbReference>
<feature type="domain" description="Cadherin" evidence="13">
    <location>
        <begin position="908"/>
        <end position="1033"/>
    </location>
</feature>
<dbReference type="GO" id="GO:0005509">
    <property type="term" value="F:calcium ion binding"/>
    <property type="evidence" value="ECO:0007669"/>
    <property type="project" value="UniProtKB-UniRule"/>
</dbReference>
<feature type="region of interest" description="Disordered" evidence="10">
    <location>
        <begin position="1442"/>
        <end position="1471"/>
    </location>
</feature>
<accession>A0AA85K651</accession>
<feature type="domain" description="Cadherin" evidence="13">
    <location>
        <begin position="320"/>
        <end position="421"/>
    </location>
</feature>
<dbReference type="InterPro" id="IPR020894">
    <property type="entry name" value="Cadherin_CS"/>
</dbReference>
<dbReference type="FunFam" id="2.60.40.60:FF:000033">
    <property type="entry name" value="FAT atypical cadherin 1"/>
    <property type="match status" value="1"/>
</dbReference>
<reference evidence="15" key="2">
    <citation type="submission" date="2023-11" db="UniProtKB">
        <authorList>
            <consortium name="WormBaseParasite"/>
        </authorList>
    </citation>
    <scope>IDENTIFICATION</scope>
</reference>
<feature type="chain" id="PRO_5041642858" description="Cadherin domain-containing protein" evidence="12">
    <location>
        <begin position="33"/>
        <end position="1471"/>
    </location>
</feature>
<evidence type="ECO:0000256" key="5">
    <source>
        <dbReference type="ARBA" id="ARBA00022837"/>
    </source>
</evidence>
<dbReference type="PANTHER" id="PTHR24028">
    <property type="entry name" value="CADHERIN-87A"/>
    <property type="match status" value="1"/>
</dbReference>
<evidence type="ECO:0000256" key="10">
    <source>
        <dbReference type="SAM" id="MobiDB-lite"/>
    </source>
</evidence>
<dbReference type="InterPro" id="IPR002126">
    <property type="entry name" value="Cadherin-like_dom"/>
</dbReference>
<dbReference type="PANTHER" id="PTHR24028:SF146">
    <property type="entry name" value="CADHERIN 96CB, ISOFORM D-RELATED"/>
    <property type="match status" value="1"/>
</dbReference>
<feature type="domain" description="Cadherin" evidence="13">
    <location>
        <begin position="726"/>
        <end position="866"/>
    </location>
</feature>
<feature type="region of interest" description="Disordered" evidence="10">
    <location>
        <begin position="772"/>
        <end position="791"/>
    </location>
</feature>
<feature type="transmembrane region" description="Helical" evidence="11">
    <location>
        <begin position="1055"/>
        <end position="1080"/>
    </location>
</feature>
<name>A0AA85K651_TRIRE</name>
<feature type="compositionally biased region" description="Low complexity" evidence="10">
    <location>
        <begin position="772"/>
        <end position="787"/>
    </location>
</feature>
<organism evidence="14 15">
    <name type="scientific">Trichobilharzia regenti</name>
    <name type="common">Nasal bird schistosome</name>
    <dbReference type="NCBI Taxonomy" id="157069"/>
    <lineage>
        <taxon>Eukaryota</taxon>
        <taxon>Metazoa</taxon>
        <taxon>Spiralia</taxon>
        <taxon>Lophotrochozoa</taxon>
        <taxon>Platyhelminthes</taxon>
        <taxon>Trematoda</taxon>
        <taxon>Digenea</taxon>
        <taxon>Strigeidida</taxon>
        <taxon>Schistosomatoidea</taxon>
        <taxon>Schistosomatidae</taxon>
        <taxon>Trichobilharzia</taxon>
    </lineage>
</organism>
<dbReference type="GO" id="GO:0005886">
    <property type="term" value="C:plasma membrane"/>
    <property type="evidence" value="ECO:0007669"/>
    <property type="project" value="InterPro"/>
</dbReference>
<feature type="compositionally biased region" description="Polar residues" evidence="10">
    <location>
        <begin position="1458"/>
        <end position="1471"/>
    </location>
</feature>
<sequence length="1471" mass="165723">MYSVHFIPKWLTLSHLIWIITTFLSHDFTVEAYSTFTPIKGSNGYLDILNTGGVVGGSSSNFDASTTPQYNLRYAITENQPIKFKIGKINEDLLQTPEIRSTRLFTMLQPLKHASLYYRLREPSNYFDLNETTSILFTKKLIDLEELCPRYCKENTFHAQLNIHVNIWANYQLICVVNAEITVTDIDDNLPTFPSTVSRPYTLRLKEVIYRAGKHVELPKAIDKDIQPNHAEIAYRLDSHPEDRFNSLEAFRLVVRNDSRLVLVLQKDLDYESVKEYRFYLVCSSPYINAEHNSDLSTTEDRLETIIEVLNINDIEPTFSQAVYEVKVEENVPVNSTVYELKATDKDVNSTITYTMENGVDLNATMKFLIESNGKVIVQEQLDYEECNSYSFTVRASDGEFFALAKLIVIIVDVNDEPPEYVLNPNPLVIMENKPARTLIGHLLVIDHDSPEVNGQVQCEEPPDLRRKQPILFVQDSIYLNQRSMSASPSSALQETSHTDTDYLPVNPSISSSSETHVYQRFTLYSRNEFDRENGPETYEAIIHCWDGVTTASFSSGPQNSFMHMEPYLSANYSVSSLRKPPSLTATMTITLQILDANDNEPDFEKQFYKSEVKENSRIGTKIMRMHATDKDIGVNAQIYYTLEKNEMTTPYFKIDPVTGWITNSAELDREVQATFQLTVLATDGGFDSGLDSRVLRPPGSTIIHHTATTQLLIQLLDENDNTPEFRGPRQFAVEENQQPNKWIGDIQVLDRDEGVNSAVTFRLLTGKLLKSSHSSNDNNNNNNNSGSKEDVKKVNQNVAALEDGSLPIKLLNNGSLYTTKSLDREYKSHYCFEVVVSDKGLEKSHSTVDTICVRVLDMNDNKPYFVEIKGANQFNNETLLLNGSVSETLSHTVQSNSLKQNYLLKNTSKYPVVHISYNEVPGYCAMVAKALDDDEGRNAQLRYGISRKYLHKTQRGRGEKEDKTANILDAFTMDPPSGRVMLTRNLNVNELGLYELVLTVEDSGEQIQRAEKTIQLLVEDTPPRGNWLFPEIEQSHDLSSLFSTKYAITETHTILVVIILSGISAFLASVLISAILCMIKPCKKSNSVNRLNKNSCTKKCIINSNENNGIISFNKDYNASMCGDYDLNKMPMDQSNMLSYDDYNLNLLSHHHHHHNITMINNSSQVVSQQKMMYHHHHHPDSIVISGDSTTLSGIDNYYLPPYKLPGIDNYIGNSTNTSNNVTTTTTTPTATAANIPTACINRMDGGKQEEEEEEKLHLMKRTTSPCVQRTSPPVSLLQYTTQQPKWSYLQFQFPYNDRQQIMPNISCNMSPRCSTYSPQHINTYNPVSQTSRQSVISPSLVSTQNCTAVASASAAAAAAGPDLLLFHCPRSSPLSSVYCYHSQKKTNSVSPNHHLSNVSTVYDLGLNSPIHSNLMQHNNNPISIDCTVKDSPHSVQIIGEEQRSDSGRGASDEENSNQVQMNNNTTVSQ</sequence>
<evidence type="ECO:0000256" key="9">
    <source>
        <dbReference type="PROSITE-ProRule" id="PRU00043"/>
    </source>
</evidence>
<keyword evidence="14" id="KW-1185">Reference proteome</keyword>
<keyword evidence="3 12" id="KW-0732">Signal</keyword>
<protein>
    <recommendedName>
        <fullName evidence="13">Cadherin domain-containing protein</fullName>
    </recommendedName>
</protein>
<feature type="domain" description="Cadherin" evidence="13">
    <location>
        <begin position="605"/>
        <end position="726"/>
    </location>
</feature>
<reference evidence="14" key="1">
    <citation type="submission" date="2022-06" db="EMBL/GenBank/DDBJ databases">
        <authorList>
            <person name="Berger JAMES D."/>
            <person name="Berger JAMES D."/>
        </authorList>
    </citation>
    <scope>NUCLEOTIDE SEQUENCE [LARGE SCALE GENOMIC DNA]</scope>
</reference>
<feature type="domain" description="Cadherin" evidence="13">
    <location>
        <begin position="221"/>
        <end position="319"/>
    </location>
</feature>
<keyword evidence="6 11" id="KW-1133">Transmembrane helix</keyword>
<evidence type="ECO:0000256" key="11">
    <source>
        <dbReference type="SAM" id="Phobius"/>
    </source>
</evidence>
<feature type="signal peptide" evidence="12">
    <location>
        <begin position="1"/>
        <end position="32"/>
    </location>
</feature>
<evidence type="ECO:0000256" key="7">
    <source>
        <dbReference type="ARBA" id="ARBA00023136"/>
    </source>
</evidence>
<dbReference type="Gene3D" id="2.60.40.60">
    <property type="entry name" value="Cadherins"/>
    <property type="match status" value="7"/>
</dbReference>
<proteinExistence type="predicted"/>
<keyword evidence="2 11" id="KW-0812">Transmembrane</keyword>
<dbReference type="PRINTS" id="PR00205">
    <property type="entry name" value="CADHERIN"/>
</dbReference>
<dbReference type="GO" id="GO:0007156">
    <property type="term" value="P:homophilic cell adhesion via plasma membrane adhesion molecules"/>
    <property type="evidence" value="ECO:0007669"/>
    <property type="project" value="InterPro"/>
</dbReference>
<feature type="domain" description="Cadherin" evidence="13">
    <location>
        <begin position="68"/>
        <end position="193"/>
    </location>
</feature>
<dbReference type="Pfam" id="PF00028">
    <property type="entry name" value="Cadherin"/>
    <property type="match status" value="2"/>
</dbReference>
<dbReference type="WBParaSite" id="TREG1_64960.1">
    <property type="protein sequence ID" value="TREG1_64960.1"/>
    <property type="gene ID" value="TREG1_64960"/>
</dbReference>
<evidence type="ECO:0000256" key="2">
    <source>
        <dbReference type="ARBA" id="ARBA00022692"/>
    </source>
</evidence>
<keyword evidence="5 9" id="KW-0106">Calcium</keyword>
<dbReference type="CDD" id="cd11304">
    <property type="entry name" value="Cadherin_repeat"/>
    <property type="match status" value="5"/>
</dbReference>
<dbReference type="Proteomes" id="UP000050795">
    <property type="component" value="Unassembled WGS sequence"/>
</dbReference>
<dbReference type="InterPro" id="IPR050174">
    <property type="entry name" value="Protocadherin/Cadherin-CA"/>
</dbReference>
<dbReference type="PROSITE" id="PS50268">
    <property type="entry name" value="CADHERIN_2"/>
    <property type="match status" value="7"/>
</dbReference>
<feature type="domain" description="Cadherin" evidence="13">
    <location>
        <begin position="422"/>
        <end position="604"/>
    </location>
</feature>